<dbReference type="OrthoDB" id="4377572at2"/>
<name>A0A2S0KEK1_9ACTN</name>
<evidence type="ECO:0000313" key="1">
    <source>
        <dbReference type="EMBL" id="AVM00084.1"/>
    </source>
</evidence>
<reference evidence="1 2" key="1">
    <citation type="submission" date="2018-03" db="EMBL/GenBank/DDBJ databases">
        <title>Characteristics and genome of n-alkane degrading marine bacteria Gordonia iterans isolated from crude oil contaminated in Tae-an, South Korea.</title>
        <authorList>
            <person name="Lee S.-S."/>
            <person name="Kim H."/>
        </authorList>
    </citation>
    <scope>NUCLEOTIDE SEQUENCE [LARGE SCALE GENOMIC DNA]</scope>
    <source>
        <strain evidence="1 2">Co17</strain>
    </source>
</reference>
<dbReference type="EMBL" id="CP027433">
    <property type="protein sequence ID" value="AVM00084.1"/>
    <property type="molecule type" value="Genomic_DNA"/>
</dbReference>
<proteinExistence type="predicted"/>
<dbReference type="GO" id="GO:0003989">
    <property type="term" value="F:acetyl-CoA carboxylase activity"/>
    <property type="evidence" value="ECO:0007669"/>
    <property type="project" value="InterPro"/>
</dbReference>
<accession>A0A2S0KEK1</accession>
<keyword evidence="2" id="KW-1185">Reference proteome</keyword>
<dbReference type="InterPro" id="IPR032716">
    <property type="entry name" value="ACC_epsilon"/>
</dbReference>
<dbReference type="GO" id="GO:0004658">
    <property type="term" value="F:propionyl-CoA carboxylase activity"/>
    <property type="evidence" value="ECO:0007669"/>
    <property type="project" value="InterPro"/>
</dbReference>
<dbReference type="Proteomes" id="UP000239814">
    <property type="component" value="Chromosome"/>
</dbReference>
<dbReference type="Pfam" id="PF13822">
    <property type="entry name" value="ACC_epsilon"/>
    <property type="match status" value="1"/>
</dbReference>
<sequence>MSPASEKESAVREPDEKATPFLTVVKGAPSDEEIAALTVVLASAGAGGEGPDHTVVDRWGRATDLHRQAWGMPTSYIHRG</sequence>
<protein>
    <recommendedName>
        <fullName evidence="3">Acyl-CoA carboxylase subunit epsilon</fullName>
    </recommendedName>
</protein>
<evidence type="ECO:0008006" key="3">
    <source>
        <dbReference type="Google" id="ProtNLM"/>
    </source>
</evidence>
<evidence type="ECO:0000313" key="2">
    <source>
        <dbReference type="Proteomes" id="UP000239814"/>
    </source>
</evidence>
<gene>
    <name evidence="1" type="ORF">C6V83_07165</name>
</gene>
<dbReference type="KEGG" id="git:C6V83_07165"/>
<dbReference type="AlphaFoldDB" id="A0A2S0KEK1"/>
<organism evidence="1 2">
    <name type="scientific">Gordonia iterans</name>
    <dbReference type="NCBI Taxonomy" id="1004901"/>
    <lineage>
        <taxon>Bacteria</taxon>
        <taxon>Bacillati</taxon>
        <taxon>Actinomycetota</taxon>
        <taxon>Actinomycetes</taxon>
        <taxon>Mycobacteriales</taxon>
        <taxon>Gordoniaceae</taxon>
        <taxon>Gordonia</taxon>
    </lineage>
</organism>